<keyword evidence="2" id="KW-1133">Transmembrane helix</keyword>
<dbReference type="InterPro" id="IPR001107">
    <property type="entry name" value="Band_7"/>
</dbReference>
<evidence type="ECO:0000259" key="3">
    <source>
        <dbReference type="SMART" id="SM00244"/>
    </source>
</evidence>
<accession>A0ABU1AWS3</accession>
<protein>
    <submittedName>
        <fullName evidence="4">SPFH/Band 7/PHB domain protein</fullName>
    </submittedName>
</protein>
<dbReference type="Gene3D" id="3.30.479.30">
    <property type="entry name" value="Band 7 domain"/>
    <property type="match status" value="1"/>
</dbReference>
<dbReference type="SUPFAM" id="SSF117892">
    <property type="entry name" value="Band 7/SPFH domain"/>
    <property type="match status" value="1"/>
</dbReference>
<comment type="caution">
    <text evidence="4">The sequence shown here is derived from an EMBL/GenBank/DDBJ whole genome shotgun (WGS) entry which is preliminary data.</text>
</comment>
<gene>
    <name evidence="4" type="ORF">QEH52_09350</name>
</gene>
<dbReference type="SMART" id="SM00244">
    <property type="entry name" value="PHB"/>
    <property type="match status" value="1"/>
</dbReference>
<feature type="domain" description="Band 7" evidence="3">
    <location>
        <begin position="29"/>
        <end position="199"/>
    </location>
</feature>
<organism evidence="4 5">
    <name type="scientific">Thalassobacterium maritimum</name>
    <dbReference type="NCBI Taxonomy" id="3041265"/>
    <lineage>
        <taxon>Bacteria</taxon>
        <taxon>Pseudomonadati</taxon>
        <taxon>Verrucomicrobiota</taxon>
        <taxon>Opitutia</taxon>
        <taxon>Puniceicoccales</taxon>
        <taxon>Coraliomargaritaceae</taxon>
        <taxon>Thalassobacterium</taxon>
    </lineage>
</organism>
<sequence>MSYLVSLILGGVITLVAIPIVYNIGRSAQLWRVIPERTVLVYTLFGKVIGTLEEPGINLPFKCFGLRTFLVPFFGKVYTVSTTIYQHYLRNQLVNSAEGAPMGVGIWYECFISNPTAYLFENSDPVGSLSANVSTAVIKQLSNLELDVLLEDRDALSRKVREEVSPTSEQWGFTLGSTYIRKVAFRDAGMIKEIERKVVNRLRQVTASMRQDGENRVAIISSNAEKEASRRLGQAEAVRPKIVGEALSEIRESEDVAAVLFDLLDLQATLKSDGKIILNTGDSQGGAGILLNS</sequence>
<dbReference type="Proteomes" id="UP001225316">
    <property type="component" value="Unassembled WGS sequence"/>
</dbReference>
<evidence type="ECO:0000256" key="1">
    <source>
        <dbReference type="ARBA" id="ARBA00004167"/>
    </source>
</evidence>
<proteinExistence type="predicted"/>
<evidence type="ECO:0000256" key="2">
    <source>
        <dbReference type="SAM" id="Phobius"/>
    </source>
</evidence>
<comment type="subcellular location">
    <subcellularLocation>
        <location evidence="1">Membrane</location>
        <topology evidence="1">Single-pass membrane protein</topology>
    </subcellularLocation>
</comment>
<dbReference type="PANTHER" id="PTHR43327:SF5">
    <property type="entry name" value="BAND 7 PROTEIN"/>
    <property type="match status" value="1"/>
</dbReference>
<dbReference type="InterPro" id="IPR036013">
    <property type="entry name" value="Band_7/SPFH_dom_sf"/>
</dbReference>
<evidence type="ECO:0000313" key="4">
    <source>
        <dbReference type="EMBL" id="MDQ8207714.1"/>
    </source>
</evidence>
<name>A0ABU1AWS3_9BACT</name>
<evidence type="ECO:0000313" key="5">
    <source>
        <dbReference type="Proteomes" id="UP001225316"/>
    </source>
</evidence>
<keyword evidence="2" id="KW-0472">Membrane</keyword>
<dbReference type="Pfam" id="PF01145">
    <property type="entry name" value="Band_7"/>
    <property type="match status" value="1"/>
</dbReference>
<reference evidence="4 5" key="1">
    <citation type="submission" date="2023-04" db="EMBL/GenBank/DDBJ databases">
        <title>A novel bacteria isolated from coastal sediment.</title>
        <authorList>
            <person name="Liu X.-J."/>
            <person name="Du Z.-J."/>
        </authorList>
    </citation>
    <scope>NUCLEOTIDE SEQUENCE [LARGE SCALE GENOMIC DNA]</scope>
    <source>
        <strain evidence="4 5">SDUM461003</strain>
    </source>
</reference>
<feature type="transmembrane region" description="Helical" evidence="2">
    <location>
        <begin position="6"/>
        <end position="25"/>
    </location>
</feature>
<keyword evidence="2" id="KW-0812">Transmembrane</keyword>
<dbReference type="RefSeq" id="WP_308949956.1">
    <property type="nucleotide sequence ID" value="NZ_JARXHW010000018.1"/>
</dbReference>
<keyword evidence="5" id="KW-1185">Reference proteome</keyword>
<dbReference type="InterPro" id="IPR050710">
    <property type="entry name" value="Band7/mec-2_domain"/>
</dbReference>
<dbReference type="EMBL" id="JARXHW010000018">
    <property type="protein sequence ID" value="MDQ8207714.1"/>
    <property type="molecule type" value="Genomic_DNA"/>
</dbReference>
<dbReference type="PANTHER" id="PTHR43327">
    <property type="entry name" value="STOMATIN-LIKE PROTEIN 2, MITOCHONDRIAL"/>
    <property type="match status" value="1"/>
</dbReference>